<evidence type="ECO:0000256" key="2">
    <source>
        <dbReference type="ARBA" id="ARBA00012729"/>
    </source>
</evidence>
<dbReference type="GO" id="GO:0005975">
    <property type="term" value="P:carbohydrate metabolic process"/>
    <property type="evidence" value="ECO:0007669"/>
    <property type="project" value="InterPro"/>
</dbReference>
<dbReference type="InterPro" id="IPR050314">
    <property type="entry name" value="Glycosyl_Hydrlase_18"/>
</dbReference>
<dbReference type="AlphaFoldDB" id="A0A423XFF0"/>
<keyword evidence="6" id="KW-1185">Reference proteome</keyword>
<dbReference type="InterPro" id="IPR011583">
    <property type="entry name" value="Chitinase_II/V-like_cat"/>
</dbReference>
<evidence type="ECO:0000256" key="3">
    <source>
        <dbReference type="SAM" id="MobiDB-lite"/>
    </source>
</evidence>
<dbReference type="EC" id="3.2.1.14" evidence="2"/>
<dbReference type="SUPFAM" id="SSF51445">
    <property type="entry name" value="(Trans)glycosidases"/>
    <property type="match status" value="1"/>
</dbReference>
<sequence>MRPVCRSEQRHLPSERGSTDEFCDTGCQEDYGSCGAADTPSCSGSSASARRIGYYESWSSTRGCDSRKPADLDLTGLTHLNFAFAYFNPTTLQITSMNSGDATLYTEFTAVKSQKPSLQTWISIGGWSFNDEGNSPSTRTAFSDMVSTSANRATFINSLHFDVVSMEKYLDWFNFMSYDIHGVWDSSDKYTGPYIRPHTNLTEIEDGLSLLWRAGVDPSNVVLGLGWYGRSFTLADSACTTPNGICEFTAGGDPGECTASSRTLSDAELKRILDSGVGVEGYDETATVRWLTWNTNHGKMIWAIDLDNTDGDSMDDLLGIGEANGVTEAEAQEYKDQLNNATLQNDIASSCYWSFCGDTCDNGYFDVTEAKGQVANVQQNSVCSDDTWQTLCCASGTTLGTCQWEGFRGVGLPCTPVCNSTDAVIVAQNSNAYYEDDNGQTVDHTCTGGYQAFCCEGFKASTKTNTGDLFLYGQGVLSKRDLSTDLEKRGVGKGVLTAAVCAAAVSALIATAPFTFGLSLLGIPAEIALCAAAGGSSNAITRPYTGVPTTVGSGKKARSSYGQWPILDFGNVAQTSSCDCFVTYTCNYGMGWDEICDNQQWAIDKKLGGKTVYSPRQKGRAPKRNYSSWANKQRSAPFRTLLQKKRQPQSARCELDEFSMGNMHHSGGNKPQVCRLVNGPANGAQGQDWNYFKLAQWHPCSAFRSKVCKSKDEPPVTWKLGALNGNRGNANGKHFISAYGFDSQTGSSLCFASYSYTDNAGKKTDTMVADHGFRALDDDPMFNSPFRWERQDYWMNPAPQKAAPLRPVDIASAAYQKRAAVEATLRNRRLVQHELLCTAYARHDDDLWGDLSGPEAEQVLDYRDFDFEDEDGNPVDGHFCDAIYDSESGLELFIDGQGNVFEVYESDEMDPVLEMTVTSVASSIPERTIEPASPSSTLVLVPVSTTASIASSQTVLTAAPEIPTEWPSGEFYYEEDDY</sequence>
<dbReference type="STRING" id="1230097.A0A423XFF0"/>
<dbReference type="OrthoDB" id="73875at2759"/>
<feature type="region of interest" description="Disordered" evidence="3">
    <location>
        <begin position="1"/>
        <end position="21"/>
    </location>
</feature>
<comment type="caution">
    <text evidence="5">The sequence shown here is derived from an EMBL/GenBank/DDBJ whole genome shotgun (WGS) entry which is preliminary data.</text>
</comment>
<evidence type="ECO:0000313" key="6">
    <source>
        <dbReference type="Proteomes" id="UP000285146"/>
    </source>
</evidence>
<dbReference type="EMBL" id="LKEB01000011">
    <property type="protein sequence ID" value="ROW14913.1"/>
    <property type="molecule type" value="Genomic_DNA"/>
</dbReference>
<dbReference type="SMART" id="SM00636">
    <property type="entry name" value="Glyco_18"/>
    <property type="match status" value="1"/>
</dbReference>
<dbReference type="Gene3D" id="3.10.50.10">
    <property type="match status" value="1"/>
</dbReference>
<gene>
    <name evidence="5" type="ORF">VPNG_03305</name>
</gene>
<comment type="similarity">
    <text evidence="1">Belongs to the glycosyl hydrolase 18 family. Chitinase class V subfamily.</text>
</comment>
<dbReference type="PROSITE" id="PS51910">
    <property type="entry name" value="GH18_2"/>
    <property type="match status" value="1"/>
</dbReference>
<evidence type="ECO:0000259" key="4">
    <source>
        <dbReference type="PROSITE" id="PS51910"/>
    </source>
</evidence>
<feature type="domain" description="GH18" evidence="4">
    <location>
        <begin position="49"/>
        <end position="159"/>
    </location>
</feature>
<dbReference type="Pfam" id="PF00704">
    <property type="entry name" value="Glyco_hydro_18"/>
    <property type="match status" value="2"/>
</dbReference>
<dbReference type="Gene3D" id="3.20.20.80">
    <property type="entry name" value="Glycosidases"/>
    <property type="match status" value="2"/>
</dbReference>
<accession>A0A423XFF0</accession>
<dbReference type="GO" id="GO:0008061">
    <property type="term" value="F:chitin binding"/>
    <property type="evidence" value="ECO:0007669"/>
    <property type="project" value="InterPro"/>
</dbReference>
<name>A0A423XFF0_9PEZI</name>
<reference evidence="5 6" key="1">
    <citation type="submission" date="2015-09" db="EMBL/GenBank/DDBJ databases">
        <title>Host preference determinants of Valsa canker pathogens revealed by comparative genomics.</title>
        <authorList>
            <person name="Yin Z."/>
            <person name="Huang L."/>
        </authorList>
    </citation>
    <scope>NUCLEOTIDE SEQUENCE [LARGE SCALE GENOMIC DNA]</scope>
    <source>
        <strain evidence="5 6">SXYLt</strain>
    </source>
</reference>
<dbReference type="PANTHER" id="PTHR11177">
    <property type="entry name" value="CHITINASE"/>
    <property type="match status" value="1"/>
</dbReference>
<dbReference type="SUPFAM" id="SSF54556">
    <property type="entry name" value="Chitinase insertion domain"/>
    <property type="match status" value="1"/>
</dbReference>
<evidence type="ECO:0000313" key="5">
    <source>
        <dbReference type="EMBL" id="ROW14913.1"/>
    </source>
</evidence>
<proteinExistence type="inferred from homology"/>
<evidence type="ECO:0000256" key="1">
    <source>
        <dbReference type="ARBA" id="ARBA00008682"/>
    </source>
</evidence>
<dbReference type="InterPro" id="IPR029070">
    <property type="entry name" value="Chitinase_insertion_sf"/>
</dbReference>
<dbReference type="InParanoid" id="A0A423XFF0"/>
<dbReference type="Proteomes" id="UP000285146">
    <property type="component" value="Unassembled WGS sequence"/>
</dbReference>
<dbReference type="GO" id="GO:0008843">
    <property type="term" value="F:endochitinase activity"/>
    <property type="evidence" value="ECO:0007669"/>
    <property type="project" value="UniProtKB-EC"/>
</dbReference>
<dbReference type="PANTHER" id="PTHR11177:SF333">
    <property type="entry name" value="CHITINASE"/>
    <property type="match status" value="1"/>
</dbReference>
<dbReference type="InterPro" id="IPR001223">
    <property type="entry name" value="Glyco_hydro18_cat"/>
</dbReference>
<protein>
    <recommendedName>
        <fullName evidence="2">chitinase</fullName>
        <ecNumber evidence="2">3.2.1.14</ecNumber>
    </recommendedName>
</protein>
<organism evidence="5 6">
    <name type="scientific">Cytospora leucostoma</name>
    <dbReference type="NCBI Taxonomy" id="1230097"/>
    <lineage>
        <taxon>Eukaryota</taxon>
        <taxon>Fungi</taxon>
        <taxon>Dikarya</taxon>
        <taxon>Ascomycota</taxon>
        <taxon>Pezizomycotina</taxon>
        <taxon>Sordariomycetes</taxon>
        <taxon>Sordariomycetidae</taxon>
        <taxon>Diaporthales</taxon>
        <taxon>Cytosporaceae</taxon>
        <taxon>Cytospora</taxon>
    </lineage>
</organism>
<feature type="compositionally biased region" description="Basic and acidic residues" evidence="3">
    <location>
        <begin position="1"/>
        <end position="19"/>
    </location>
</feature>
<dbReference type="InterPro" id="IPR017853">
    <property type="entry name" value="GH"/>
</dbReference>